<name>A0A3P9JUT5_ORYLA</name>
<dbReference type="PANTHER" id="PTHR28348:SF1">
    <property type="entry name" value="UPF0193 PROTEIN EVG1"/>
    <property type="match status" value="1"/>
</dbReference>
<organism evidence="2 3">
    <name type="scientific">Oryzias latipes</name>
    <name type="common">Japanese rice fish</name>
    <name type="synonym">Japanese killifish</name>
    <dbReference type="NCBI Taxonomy" id="8090"/>
    <lineage>
        <taxon>Eukaryota</taxon>
        <taxon>Metazoa</taxon>
        <taxon>Chordata</taxon>
        <taxon>Craniata</taxon>
        <taxon>Vertebrata</taxon>
        <taxon>Euteleostomi</taxon>
        <taxon>Actinopterygii</taxon>
        <taxon>Neopterygii</taxon>
        <taxon>Teleostei</taxon>
        <taxon>Neoteleostei</taxon>
        <taxon>Acanthomorphata</taxon>
        <taxon>Ovalentaria</taxon>
        <taxon>Atherinomorphae</taxon>
        <taxon>Beloniformes</taxon>
        <taxon>Adrianichthyidae</taxon>
        <taxon>Oryziinae</taxon>
        <taxon>Oryzias</taxon>
    </lineage>
</organism>
<reference key="1">
    <citation type="journal article" date="2007" name="Nature">
        <title>The medaka draft genome and insights into vertebrate genome evolution.</title>
        <authorList>
            <person name="Kasahara M."/>
            <person name="Naruse K."/>
            <person name="Sasaki S."/>
            <person name="Nakatani Y."/>
            <person name="Qu W."/>
            <person name="Ahsan B."/>
            <person name="Yamada T."/>
            <person name="Nagayasu Y."/>
            <person name="Doi K."/>
            <person name="Kasai Y."/>
            <person name="Jindo T."/>
            <person name="Kobayashi D."/>
            <person name="Shimada A."/>
            <person name="Toyoda A."/>
            <person name="Kuroki Y."/>
            <person name="Fujiyama A."/>
            <person name="Sasaki T."/>
            <person name="Shimizu A."/>
            <person name="Asakawa S."/>
            <person name="Shimizu N."/>
            <person name="Hashimoto S."/>
            <person name="Yang J."/>
            <person name="Lee Y."/>
            <person name="Matsushima K."/>
            <person name="Sugano S."/>
            <person name="Sakaizumi M."/>
            <person name="Narita T."/>
            <person name="Ohishi K."/>
            <person name="Haga S."/>
            <person name="Ohta F."/>
            <person name="Nomoto H."/>
            <person name="Nogata K."/>
            <person name="Morishita T."/>
            <person name="Endo T."/>
            <person name="Shin-I T."/>
            <person name="Takeda H."/>
            <person name="Morishita S."/>
            <person name="Kohara Y."/>
        </authorList>
    </citation>
    <scope>NUCLEOTIDE SEQUENCE [LARGE SCALE GENOMIC DNA]</scope>
    <source>
        <strain>Hd-rR</strain>
    </source>
</reference>
<evidence type="ECO:0000313" key="2">
    <source>
        <dbReference type="Ensembl" id="ENSORLP00015035712.1"/>
    </source>
</evidence>
<reference evidence="2" key="4">
    <citation type="submission" date="2025-09" db="UniProtKB">
        <authorList>
            <consortium name="Ensembl"/>
        </authorList>
    </citation>
    <scope>IDENTIFICATION</scope>
    <source>
        <strain evidence="2">HSOK</strain>
    </source>
</reference>
<feature type="region of interest" description="Disordered" evidence="1">
    <location>
        <begin position="22"/>
        <end position="45"/>
    </location>
</feature>
<dbReference type="InterPro" id="IPR007914">
    <property type="entry name" value="UPF0193"/>
</dbReference>
<dbReference type="PANTHER" id="PTHR28348">
    <property type="entry name" value="UPF0193 PROTEIN EVG1"/>
    <property type="match status" value="1"/>
</dbReference>
<evidence type="ECO:0000256" key="1">
    <source>
        <dbReference type="SAM" id="MobiDB-lite"/>
    </source>
</evidence>
<dbReference type="Pfam" id="PF05250">
    <property type="entry name" value="UPF0193"/>
    <property type="match status" value="1"/>
</dbReference>
<dbReference type="Proteomes" id="UP000265200">
    <property type="component" value="Chromosome 1"/>
</dbReference>
<evidence type="ECO:0000313" key="3">
    <source>
        <dbReference type="Proteomes" id="UP000265200"/>
    </source>
</evidence>
<accession>A0A3P9JUT5</accession>
<sequence>MDWIEVQRDMEAEKRRLQNILAAEKEPTAASPPKTPEAENPGAPEELLHEIEARRQFLADMEALGQEREYISIIDAEISQVKKPLKTDKPASDRLQHELTTTNYVK</sequence>
<dbReference type="AlphaFoldDB" id="A0A3P9JUT5"/>
<proteinExistence type="predicted"/>
<protein>
    <submittedName>
        <fullName evidence="2">Uncharacterized protein</fullName>
    </submittedName>
</protein>
<reference evidence="2 3" key="2">
    <citation type="submission" date="2017-04" db="EMBL/GenBank/DDBJ databases">
        <title>CpG methylation of centromeres and impact of large insertions on vertebrate speciation.</title>
        <authorList>
            <person name="Ichikawa K."/>
            <person name="Yoshimura J."/>
            <person name="Morishita S."/>
        </authorList>
    </citation>
    <scope>NUCLEOTIDE SEQUENCE</scope>
    <source>
        <strain evidence="2 3">HSOK</strain>
    </source>
</reference>
<feature type="compositionally biased region" description="Basic and acidic residues" evidence="1">
    <location>
        <begin position="85"/>
        <end position="97"/>
    </location>
</feature>
<dbReference type="Ensembl" id="ENSORLT00015036371.1">
    <property type="protein sequence ID" value="ENSORLP00015035712.1"/>
    <property type="gene ID" value="ENSORLG00015022485.1"/>
</dbReference>
<reference evidence="2" key="3">
    <citation type="submission" date="2025-08" db="UniProtKB">
        <authorList>
            <consortium name="Ensembl"/>
        </authorList>
    </citation>
    <scope>IDENTIFICATION</scope>
    <source>
        <strain evidence="2">HSOK</strain>
    </source>
</reference>
<feature type="region of interest" description="Disordered" evidence="1">
    <location>
        <begin position="85"/>
        <end position="106"/>
    </location>
</feature>